<keyword evidence="7" id="KW-0472">Membrane</keyword>
<comment type="function">
    <text evidence="5">Part of a binding-protein-dependent transport system for aliphatic sulfonates. Putative binding protein.</text>
</comment>
<dbReference type="GO" id="GO:0016020">
    <property type="term" value="C:membrane"/>
    <property type="evidence" value="ECO:0007669"/>
    <property type="project" value="InterPro"/>
</dbReference>
<dbReference type="PANTHER" id="PTHR30024:SF42">
    <property type="entry name" value="ALIPHATIC SULFONATES-BINDING PROTEIN-RELATED"/>
    <property type="match status" value="1"/>
</dbReference>
<sequence>MPQADNKRNQAIHHVEKSSRRRRLVAGGIGLGIAGLAGAFAPRLARAATRELRVGYQKGALSIIRARGVLEQRLAPLGASVKWVEFTAGPVQLEALGAGSIDFGDVGEAPPIFSQAAGTPLVYVAATVPRPYVEAVLVPKDSALNKPADLKGKRIALNKGSNVHYFLVRLLEKHGLKYGDVTPVWLAPADARAAFERGAVDAWAIWEPYLAAAQQSLQARILADADGVVKNRAYYFSSRDFARNNADLIRIALEELGKIDEWAKARPSDYAGELATILGLPKSVLEVAVGRYNFGTVPITHAILDEQQQIADAFLELKLLPKKISLKETAPPWLA</sequence>
<dbReference type="NCBIfam" id="TIGR01728">
    <property type="entry name" value="SsuA_fam"/>
    <property type="match status" value="1"/>
</dbReference>
<dbReference type="Gene3D" id="3.40.190.10">
    <property type="entry name" value="Periplasmic binding protein-like II"/>
    <property type="match status" value="2"/>
</dbReference>
<accession>A0A246WU23</accession>
<name>A0A246WU23_9BURK</name>
<reference evidence="9 10" key="1">
    <citation type="submission" date="2017-06" db="EMBL/GenBank/DDBJ databases">
        <title>Herbaspirillum phytohormonus sp. nov., isolated from the root nodule of Robinia pseudoacacia in lead-zinc mine.</title>
        <authorList>
            <person name="Fan M."/>
            <person name="Lin Y."/>
        </authorList>
    </citation>
    <scope>NUCLEOTIDE SEQUENCE [LARGE SCALE GENOMIC DNA]</scope>
    <source>
        <strain evidence="9 10">HZ10</strain>
    </source>
</reference>
<feature type="domain" description="Solute-binding protein family 3/N-terminal" evidence="8">
    <location>
        <begin position="51"/>
        <end position="266"/>
    </location>
</feature>
<comment type="subcellular location">
    <subcellularLocation>
        <location evidence="1">Periplasm</location>
    </subcellularLocation>
</comment>
<dbReference type="PROSITE" id="PS51318">
    <property type="entry name" value="TAT"/>
    <property type="match status" value="1"/>
</dbReference>
<dbReference type="GO" id="GO:0042626">
    <property type="term" value="F:ATPase-coupled transmembrane transporter activity"/>
    <property type="evidence" value="ECO:0007669"/>
    <property type="project" value="InterPro"/>
</dbReference>
<dbReference type="SMART" id="SM00062">
    <property type="entry name" value="PBPb"/>
    <property type="match status" value="1"/>
</dbReference>
<protein>
    <recommendedName>
        <fullName evidence="6">Putative aliphatic sulfonates-binding protein</fullName>
    </recommendedName>
</protein>
<dbReference type="EMBL" id="NJGU01000003">
    <property type="protein sequence ID" value="OWY30158.1"/>
    <property type="molecule type" value="Genomic_DNA"/>
</dbReference>
<dbReference type="RefSeq" id="WP_088750356.1">
    <property type="nucleotide sequence ID" value="NZ_CP193789.1"/>
</dbReference>
<dbReference type="Pfam" id="PF09084">
    <property type="entry name" value="NMT1"/>
    <property type="match status" value="1"/>
</dbReference>
<dbReference type="SUPFAM" id="SSF53850">
    <property type="entry name" value="Periplasmic binding protein-like II"/>
    <property type="match status" value="1"/>
</dbReference>
<dbReference type="AlphaFoldDB" id="A0A246WU23"/>
<evidence type="ECO:0000256" key="3">
    <source>
        <dbReference type="ARBA" id="ARBA00022448"/>
    </source>
</evidence>
<dbReference type="PANTHER" id="PTHR30024">
    <property type="entry name" value="ALIPHATIC SULFONATES-BINDING PROTEIN-RELATED"/>
    <property type="match status" value="1"/>
</dbReference>
<dbReference type="InterPro" id="IPR015168">
    <property type="entry name" value="SsuA/THI5"/>
</dbReference>
<dbReference type="FunFam" id="3.40.190.10:FF:000050">
    <property type="entry name" value="Sulfonate ABC transporter substrate-binding protein"/>
    <property type="match status" value="1"/>
</dbReference>
<feature type="transmembrane region" description="Helical" evidence="7">
    <location>
        <begin position="24"/>
        <end position="45"/>
    </location>
</feature>
<keyword evidence="3" id="KW-0813">Transport</keyword>
<keyword evidence="4" id="KW-0732">Signal</keyword>
<comment type="caution">
    <text evidence="9">The sequence shown here is derived from an EMBL/GenBank/DDBJ whole genome shotgun (WGS) entry which is preliminary data.</text>
</comment>
<evidence type="ECO:0000259" key="8">
    <source>
        <dbReference type="SMART" id="SM00062"/>
    </source>
</evidence>
<dbReference type="InterPro" id="IPR006311">
    <property type="entry name" value="TAT_signal"/>
</dbReference>
<dbReference type="GO" id="GO:0042597">
    <property type="term" value="C:periplasmic space"/>
    <property type="evidence" value="ECO:0007669"/>
    <property type="project" value="UniProtKB-SubCell"/>
</dbReference>
<evidence type="ECO:0000256" key="4">
    <source>
        <dbReference type="ARBA" id="ARBA00022729"/>
    </source>
</evidence>
<organism evidence="9 10">
    <name type="scientific">Herbaspirillum robiniae</name>
    <dbReference type="NCBI Taxonomy" id="2014887"/>
    <lineage>
        <taxon>Bacteria</taxon>
        <taxon>Pseudomonadati</taxon>
        <taxon>Pseudomonadota</taxon>
        <taxon>Betaproteobacteria</taxon>
        <taxon>Burkholderiales</taxon>
        <taxon>Oxalobacteraceae</taxon>
        <taxon>Herbaspirillum</taxon>
    </lineage>
</organism>
<keyword evidence="7" id="KW-0812">Transmembrane</keyword>
<evidence type="ECO:0000256" key="5">
    <source>
        <dbReference type="ARBA" id="ARBA00055538"/>
    </source>
</evidence>
<dbReference type="InterPro" id="IPR001638">
    <property type="entry name" value="Solute-binding_3/MltF_N"/>
</dbReference>
<comment type="similarity">
    <text evidence="2">Belongs to the bacterial solute-binding protein SsuA/TauA family.</text>
</comment>
<evidence type="ECO:0000313" key="10">
    <source>
        <dbReference type="Proteomes" id="UP000197596"/>
    </source>
</evidence>
<gene>
    <name evidence="9" type="ORF">CEJ42_06010</name>
</gene>
<dbReference type="Proteomes" id="UP000197596">
    <property type="component" value="Unassembled WGS sequence"/>
</dbReference>
<evidence type="ECO:0000256" key="6">
    <source>
        <dbReference type="ARBA" id="ARBA00070228"/>
    </source>
</evidence>
<dbReference type="CDD" id="cd13557">
    <property type="entry name" value="PBP2_SsuA"/>
    <property type="match status" value="1"/>
</dbReference>
<evidence type="ECO:0000256" key="1">
    <source>
        <dbReference type="ARBA" id="ARBA00004418"/>
    </source>
</evidence>
<evidence type="ECO:0000313" key="9">
    <source>
        <dbReference type="EMBL" id="OWY30158.1"/>
    </source>
</evidence>
<dbReference type="InterPro" id="IPR010067">
    <property type="entry name" value="ABC_SsuA_sub-bd"/>
</dbReference>
<keyword evidence="7" id="KW-1133">Transmembrane helix</keyword>
<evidence type="ECO:0000256" key="7">
    <source>
        <dbReference type="SAM" id="Phobius"/>
    </source>
</evidence>
<proteinExistence type="inferred from homology"/>
<evidence type="ECO:0000256" key="2">
    <source>
        <dbReference type="ARBA" id="ARBA00010742"/>
    </source>
</evidence>